<dbReference type="RefSeq" id="WP_269264174.1">
    <property type="nucleotide sequence ID" value="NZ_CP098248.1"/>
</dbReference>
<sequence length="472" mass="52978">MIQTFSDYYKIDSKKLTDIGTLDPVLGIDTRLFIDPRLLAYAKTPELTSSHQKLLTYFEDILRVVRQIKNENDLFWKTADRKLKFPEVNGLCIGYADDSYGRGMGDRLRHDLLKNIRSVVDAGIDDPVLFELVGIFQENIGPDRISDMVAKIIIDDLILYTQRICKELGIPLKSGLVSQQVGKKMLPENPVTKKPIILVPQEILNDLPMAAKYGDIAVVAGLNQELRDTLNVMIGGALSKMTTTEKKQWMRKTFINYPDILQNVIDRYLKDSPSHYDYASDPTGEVSWFPVSREITKASPLELSLPKEPSIDDIEGVVVKICEQFRNLIENNQLAKLLYNSDGTRKHESAAQLVFFGIASSYCAVNDLDITPEANSGRGPVDFKFSKGFSKRVLVEVKLTSNQQLSHGYASQLPIYQKAEGGARGVYLVIDNGGASKKRMESFRELIKNSGEPPRVMWVDGVPRESASRADH</sequence>
<evidence type="ECO:0000313" key="1">
    <source>
        <dbReference type="EMBL" id="WAV96696.1"/>
    </source>
</evidence>
<gene>
    <name evidence="1" type="ORF">NB645_07670</name>
</gene>
<name>A0ABY7JGE9_9BURK</name>
<organism evidence="1 2">
    <name type="scientific">Oxalobacter aliiformigenes</name>
    <dbReference type="NCBI Taxonomy" id="2946593"/>
    <lineage>
        <taxon>Bacteria</taxon>
        <taxon>Pseudomonadati</taxon>
        <taxon>Pseudomonadota</taxon>
        <taxon>Betaproteobacteria</taxon>
        <taxon>Burkholderiales</taxon>
        <taxon>Oxalobacteraceae</taxon>
        <taxon>Oxalobacter</taxon>
    </lineage>
</organism>
<dbReference type="Proteomes" id="UP001164794">
    <property type="component" value="Chromosome"/>
</dbReference>
<proteinExistence type="predicted"/>
<reference evidence="1" key="1">
    <citation type="journal article" date="2022" name="Front. Microbiol.">
        <title>New perspectives on an old grouping: The genomic and phenotypic variability of Oxalobacter formigenes and the implications for calcium oxalate stone prevention.</title>
        <authorList>
            <person name="Chmiel J.A."/>
            <person name="Carr C."/>
            <person name="Stuivenberg G.A."/>
            <person name="Venema R."/>
            <person name="Chanyi R.M."/>
            <person name="Al K.F."/>
            <person name="Giguere D."/>
            <person name="Say H."/>
            <person name="Akouris P.P."/>
            <person name="Dominguez Romero S.A."/>
            <person name="Kwong A."/>
            <person name="Tai V."/>
            <person name="Koval S.F."/>
            <person name="Razvi H."/>
            <person name="Bjazevic J."/>
            <person name="Burton J.P."/>
        </authorList>
    </citation>
    <scope>NUCLEOTIDE SEQUENCE</scope>
    <source>
        <strain evidence="1">HOxNP-1</strain>
    </source>
</reference>
<evidence type="ECO:0000313" key="2">
    <source>
        <dbReference type="Proteomes" id="UP001164794"/>
    </source>
</evidence>
<keyword evidence="2" id="KW-1185">Reference proteome</keyword>
<dbReference type="EMBL" id="CP098248">
    <property type="protein sequence ID" value="WAV96696.1"/>
    <property type="molecule type" value="Genomic_DNA"/>
</dbReference>
<protein>
    <submittedName>
        <fullName evidence="1">Uncharacterized protein</fullName>
    </submittedName>
</protein>
<accession>A0ABY7JGE9</accession>